<name>A0A8S9Z128_9TREM</name>
<protein>
    <submittedName>
        <fullName evidence="1">Uncharacterized protein</fullName>
    </submittedName>
</protein>
<evidence type="ECO:0000313" key="2">
    <source>
        <dbReference type="Proteomes" id="UP000822476"/>
    </source>
</evidence>
<evidence type="ECO:0000313" key="1">
    <source>
        <dbReference type="EMBL" id="KAF7261119.1"/>
    </source>
</evidence>
<sequence length="138" mass="15467">MFRHSPTGMFNVVATTKLCGQSETSVANSKARGAAEWTFSCTCGYGKHIKGHLGLHDLPKHIKMQTKLRVLYKPTCGRLNDHCSALYAANNLTYSVALRITSKEFVKHQDVNSKLSVCITIALFTLYFEKYCEPFCIL</sequence>
<proteinExistence type="predicted"/>
<reference evidence="1" key="1">
    <citation type="submission" date="2019-07" db="EMBL/GenBank/DDBJ databases">
        <title>Annotation for the trematode Paragonimus miyazaki's.</title>
        <authorList>
            <person name="Choi Y.-J."/>
        </authorList>
    </citation>
    <scope>NUCLEOTIDE SEQUENCE</scope>
    <source>
        <strain evidence="1">Japan</strain>
    </source>
</reference>
<dbReference type="Proteomes" id="UP000822476">
    <property type="component" value="Unassembled WGS sequence"/>
</dbReference>
<organism evidence="1 2">
    <name type="scientific">Paragonimus skrjabini miyazakii</name>
    <dbReference type="NCBI Taxonomy" id="59628"/>
    <lineage>
        <taxon>Eukaryota</taxon>
        <taxon>Metazoa</taxon>
        <taxon>Spiralia</taxon>
        <taxon>Lophotrochozoa</taxon>
        <taxon>Platyhelminthes</taxon>
        <taxon>Trematoda</taxon>
        <taxon>Digenea</taxon>
        <taxon>Plagiorchiida</taxon>
        <taxon>Troglotremata</taxon>
        <taxon>Troglotrematidae</taxon>
        <taxon>Paragonimus</taxon>
    </lineage>
</organism>
<dbReference type="AlphaFoldDB" id="A0A8S9Z128"/>
<keyword evidence="2" id="KW-1185">Reference proteome</keyword>
<dbReference type="EMBL" id="JTDE01000480">
    <property type="protein sequence ID" value="KAF7261119.1"/>
    <property type="molecule type" value="Genomic_DNA"/>
</dbReference>
<comment type="caution">
    <text evidence="1">The sequence shown here is derived from an EMBL/GenBank/DDBJ whole genome shotgun (WGS) entry which is preliminary data.</text>
</comment>
<gene>
    <name evidence="1" type="ORF">EG68_01506</name>
</gene>
<accession>A0A8S9Z128</accession>